<name>A0A8S1BXT4_9INSE</name>
<dbReference type="SUPFAM" id="SSF52129">
    <property type="entry name" value="Caspase-like"/>
    <property type="match status" value="1"/>
</dbReference>
<keyword evidence="3" id="KW-1185">Reference proteome</keyword>
<evidence type="ECO:0000259" key="1">
    <source>
        <dbReference type="PROSITE" id="PS50208"/>
    </source>
</evidence>
<comment type="caution">
    <text evidence="2">The sequence shown here is derived from an EMBL/GenBank/DDBJ whole genome shotgun (WGS) entry which is preliminary data.</text>
</comment>
<evidence type="ECO:0000313" key="3">
    <source>
        <dbReference type="Proteomes" id="UP000494165"/>
    </source>
</evidence>
<protein>
    <recommendedName>
        <fullName evidence="1">Caspase family p20 domain-containing protein</fullName>
    </recommendedName>
</protein>
<dbReference type="PROSITE" id="PS50208">
    <property type="entry name" value="CASPASE_P20"/>
    <property type="match status" value="1"/>
</dbReference>
<dbReference type="InterPro" id="IPR001309">
    <property type="entry name" value="Pept_C14_p20"/>
</dbReference>
<gene>
    <name evidence="2" type="ORF">CLODIP_2_CD08877</name>
</gene>
<dbReference type="GO" id="GO:0004197">
    <property type="term" value="F:cysteine-type endopeptidase activity"/>
    <property type="evidence" value="ECO:0007669"/>
    <property type="project" value="InterPro"/>
</dbReference>
<dbReference type="Gene3D" id="3.40.50.1460">
    <property type="match status" value="1"/>
</dbReference>
<dbReference type="EMBL" id="CADEPI010000003">
    <property type="protein sequence ID" value="CAB3360480.1"/>
    <property type="molecule type" value="Genomic_DNA"/>
</dbReference>
<proteinExistence type="predicted"/>
<dbReference type="Proteomes" id="UP000494165">
    <property type="component" value="Unassembled WGS sequence"/>
</dbReference>
<dbReference type="GO" id="GO:0006508">
    <property type="term" value="P:proteolysis"/>
    <property type="evidence" value="ECO:0007669"/>
    <property type="project" value="InterPro"/>
</dbReference>
<evidence type="ECO:0000313" key="2">
    <source>
        <dbReference type="EMBL" id="CAB3360480.1"/>
    </source>
</evidence>
<dbReference type="AlphaFoldDB" id="A0A8S1BXT4"/>
<dbReference type="InterPro" id="IPR011600">
    <property type="entry name" value="Pept_C14_caspase"/>
</dbReference>
<dbReference type="Pfam" id="PF00656">
    <property type="entry name" value="Peptidase_C14"/>
    <property type="match status" value="1"/>
</dbReference>
<reference evidence="2 3" key="1">
    <citation type="submission" date="2020-04" db="EMBL/GenBank/DDBJ databases">
        <authorList>
            <person name="Alioto T."/>
            <person name="Alioto T."/>
            <person name="Gomez Garrido J."/>
        </authorList>
    </citation>
    <scope>NUCLEOTIDE SEQUENCE [LARGE SCALE GENOMIC DNA]</scope>
</reference>
<sequence length="914" mass="104311">MSHSGELYEDGQKESIGYWDGDPSEAVGVTCALIVHYSFSENTVLNRQKCDRNDVEKFKKHLGRYARVFETSEHKSDVLNLISSEHRLRRTFNLRTDEEPELLFLFIVTHGDKDGYMETHFEHEYFTVNDVYERLKQNRILQNALKLIFISACRGDIRDDIIQSMRNANVVESKNVVPSQTIEQGTDTNINAVRVTAEPNRENFITMFASVEGTVALDSNEGSFIGESFCACLNSLEKDVSIVEFLTRIMFCIDRELNRFYGYGETPEVKIFKHRELTITKKVAESYDPVHLTLSNVNYDWISDKMKHILKRKAHFYISYQSKDGLNVSNLQDLLRSNFGLQVKQHDCLKTLALSISAKSEEEDGCVFIFIVAQLRTEEKTGEIFAKIDDEFIPIKRILYTSIGPNTGNWIGKPKLFVFLNSSEASTSRDNYYDVCQVYKESDFTRSGTIHAGLLSLILPQQNAVKFFNGELEEYTKSGKMRTSTFQQFFTDVQRKAINTFEIKPMVISTLEMMLGMSFPCQTVAKNFILTGVYNNVRVLRSALSNMYIGFLRGSARAAHSRPEIMAIECMLADSDQAHVGRVEKSIVELKCEYTVFIISAHAGWGASALTQILTSRASEEERKITNVNLSNDNEFYKALNYCNKDYKALFQQYWQLKGQPRPFGGNELIVLDNLDGLRSAELESMLKMVRQMAKDRVCLMISMWPKSEEIVEKSLQGICPVTIVHINHASRENQIALLESRIGGCVQRDAIESILEEIERAGAGDLTEKIGSLEHLATFPNLTGQESVNIYALSKHVFNLTVEMVLHRVIGLTPMSGKYQKYRKEHTKQLSILSQSYFCDTPVKNDIETNLEHYGIVRVLKSRVDVLSKTLAAYLCLSEGLISLKQIRKMPHEKRKILESMWNDKEQLNEESD</sequence>
<dbReference type="OrthoDB" id="6044770at2759"/>
<dbReference type="InterPro" id="IPR029030">
    <property type="entry name" value="Caspase-like_dom_sf"/>
</dbReference>
<feature type="domain" description="Caspase family p20" evidence="1">
    <location>
        <begin position="31"/>
        <end position="157"/>
    </location>
</feature>
<organism evidence="2 3">
    <name type="scientific">Cloeon dipterum</name>
    <dbReference type="NCBI Taxonomy" id="197152"/>
    <lineage>
        <taxon>Eukaryota</taxon>
        <taxon>Metazoa</taxon>
        <taxon>Ecdysozoa</taxon>
        <taxon>Arthropoda</taxon>
        <taxon>Hexapoda</taxon>
        <taxon>Insecta</taxon>
        <taxon>Pterygota</taxon>
        <taxon>Palaeoptera</taxon>
        <taxon>Ephemeroptera</taxon>
        <taxon>Pisciforma</taxon>
        <taxon>Baetidae</taxon>
        <taxon>Cloeon</taxon>
    </lineage>
</organism>
<accession>A0A8S1BXT4</accession>